<dbReference type="AlphaFoldDB" id="A0A7C3LT21"/>
<dbReference type="PANTHER" id="PTHR36924">
    <property type="entry name" value="ANTITOXIN HIGA-1"/>
    <property type="match status" value="1"/>
</dbReference>
<evidence type="ECO:0000259" key="2">
    <source>
        <dbReference type="PROSITE" id="PS50943"/>
    </source>
</evidence>
<name>A0A7C3LT21_9BACT</name>
<dbReference type="NCBIfam" id="TIGR02607">
    <property type="entry name" value="antidote_HigA"/>
    <property type="match status" value="1"/>
</dbReference>
<dbReference type="InterPro" id="IPR013430">
    <property type="entry name" value="Toxin_antidote_HigA"/>
</dbReference>
<evidence type="ECO:0000256" key="1">
    <source>
        <dbReference type="ARBA" id="ARBA00023125"/>
    </source>
</evidence>
<sequence>METLVHTPRHPGRVLVEEILDPLGITQTAFASHLGWTFARLNEIANARRGITPDSALALSEAIDGTTPEFWLDLQRDWDLSLARLAHVRVLPYPFLSAADNASCIQKIVKKYITQDLPDD</sequence>
<gene>
    <name evidence="3" type="primary">higA</name>
    <name evidence="3" type="ORF">ENX03_03300</name>
</gene>
<evidence type="ECO:0000313" key="3">
    <source>
        <dbReference type="EMBL" id="HFT92967.1"/>
    </source>
</evidence>
<dbReference type="Gene3D" id="1.10.260.40">
    <property type="entry name" value="lambda repressor-like DNA-binding domains"/>
    <property type="match status" value="1"/>
</dbReference>
<accession>A0A7C3LT21</accession>
<dbReference type="SUPFAM" id="SSF47413">
    <property type="entry name" value="lambda repressor-like DNA-binding domains"/>
    <property type="match status" value="1"/>
</dbReference>
<dbReference type="InterPro" id="IPR001387">
    <property type="entry name" value="Cro/C1-type_HTH"/>
</dbReference>
<dbReference type="InterPro" id="IPR010982">
    <property type="entry name" value="Lambda_DNA-bd_dom_sf"/>
</dbReference>
<dbReference type="GO" id="GO:0003677">
    <property type="term" value="F:DNA binding"/>
    <property type="evidence" value="ECO:0007669"/>
    <property type="project" value="UniProtKB-KW"/>
</dbReference>
<feature type="domain" description="HTH cro/C1-type" evidence="2">
    <location>
        <begin position="23"/>
        <end position="70"/>
    </location>
</feature>
<reference evidence="3" key="1">
    <citation type="journal article" date="2020" name="mSystems">
        <title>Genome- and Community-Level Interaction Insights into Carbon Utilization and Element Cycling Functions of Hydrothermarchaeota in Hydrothermal Sediment.</title>
        <authorList>
            <person name="Zhou Z."/>
            <person name="Liu Y."/>
            <person name="Xu W."/>
            <person name="Pan J."/>
            <person name="Luo Z.H."/>
            <person name="Li M."/>
        </authorList>
    </citation>
    <scope>NUCLEOTIDE SEQUENCE [LARGE SCALE GENOMIC DNA]</scope>
    <source>
        <strain evidence="3">SpSt-902</strain>
    </source>
</reference>
<dbReference type="PROSITE" id="PS50943">
    <property type="entry name" value="HTH_CROC1"/>
    <property type="match status" value="1"/>
</dbReference>
<dbReference type="SMART" id="SM00530">
    <property type="entry name" value="HTH_XRE"/>
    <property type="match status" value="1"/>
</dbReference>
<protein>
    <submittedName>
        <fullName evidence="3">Addiction module antidote protein, HigA family</fullName>
    </submittedName>
</protein>
<comment type="caution">
    <text evidence="3">The sequence shown here is derived from an EMBL/GenBank/DDBJ whole genome shotgun (WGS) entry which is preliminary data.</text>
</comment>
<dbReference type="EMBL" id="DTMM01000069">
    <property type="protein sequence ID" value="HFT92967.1"/>
    <property type="molecule type" value="Genomic_DNA"/>
</dbReference>
<dbReference type="Pfam" id="PF01381">
    <property type="entry name" value="HTH_3"/>
    <property type="match status" value="1"/>
</dbReference>
<keyword evidence="1" id="KW-0238">DNA-binding</keyword>
<organism evidence="3">
    <name type="scientific">Leptospirillum ferriphilum</name>
    <dbReference type="NCBI Taxonomy" id="178606"/>
    <lineage>
        <taxon>Bacteria</taxon>
        <taxon>Pseudomonadati</taxon>
        <taxon>Nitrospirota</taxon>
        <taxon>Nitrospiria</taxon>
        <taxon>Nitrospirales</taxon>
        <taxon>Nitrospiraceae</taxon>
        <taxon>Leptospirillum</taxon>
    </lineage>
</organism>
<proteinExistence type="predicted"/>
<dbReference type="PANTHER" id="PTHR36924:SF1">
    <property type="entry name" value="ANTITOXIN HIGA-1"/>
    <property type="match status" value="1"/>
</dbReference>